<keyword evidence="4 8" id="KW-0547">Nucleotide-binding</keyword>
<evidence type="ECO:0000256" key="5">
    <source>
        <dbReference type="ARBA" id="ARBA00022842"/>
    </source>
</evidence>
<dbReference type="InterPro" id="IPR013482">
    <property type="entry name" value="Molybde_CF_guanTrfase"/>
</dbReference>
<dbReference type="EMBL" id="JAQOSO010000010">
    <property type="protein sequence ID" value="MDJ1172995.1"/>
    <property type="molecule type" value="Genomic_DNA"/>
</dbReference>
<accession>A0ABT7B1F8</accession>
<feature type="domain" description="MobA-like NTP transferase" evidence="9">
    <location>
        <begin position="12"/>
        <end position="163"/>
    </location>
</feature>
<dbReference type="PANTHER" id="PTHR19136:SF81">
    <property type="entry name" value="MOLYBDENUM COFACTOR GUANYLYLTRANSFERASE"/>
    <property type="match status" value="1"/>
</dbReference>
<feature type="binding site" evidence="8">
    <location>
        <position position="26"/>
    </location>
    <ligand>
        <name>GTP</name>
        <dbReference type="ChEBI" id="CHEBI:37565"/>
    </ligand>
</feature>
<dbReference type="Pfam" id="PF12804">
    <property type="entry name" value="NTP_transf_3"/>
    <property type="match status" value="1"/>
</dbReference>
<sequence length="196" mass="21638">MSRSPSATVASVILAGGQSSRMGEDKALIPWNGVPLLQRVSEVAVHCTETVYIVTPWPERYQAIAPQHCQWIGESNPGKGPLVALSQAWANIEHPWILLLGCDLPQLDPTLLQRWIGQLDQIPESTLAVVPRQGKHWEPLCGFYRITLQSQLKSFIESGGNSFQQWLSSLPVQSLPVDATVAQMLHNCNTPEDLNP</sequence>
<evidence type="ECO:0000313" key="11">
    <source>
        <dbReference type="Proteomes" id="UP001235849"/>
    </source>
</evidence>
<keyword evidence="11" id="KW-1185">Reference proteome</keyword>
<evidence type="ECO:0000256" key="8">
    <source>
        <dbReference type="HAMAP-Rule" id="MF_00316"/>
    </source>
</evidence>
<feature type="binding site" evidence="8">
    <location>
        <position position="103"/>
    </location>
    <ligand>
        <name>GTP</name>
        <dbReference type="ChEBI" id="CHEBI:37565"/>
    </ligand>
</feature>
<evidence type="ECO:0000256" key="3">
    <source>
        <dbReference type="ARBA" id="ARBA00022723"/>
    </source>
</evidence>
<gene>
    <name evidence="8" type="primary">mobA</name>
    <name evidence="10" type="ORF">PMG25_02715</name>
</gene>
<comment type="function">
    <text evidence="8">Transfers a GMP moiety from GTP to Mo-molybdopterin (Mo-MPT) cofactor (Moco or molybdenum cofactor) to form Mo-molybdopterin guanine dinucleotide (Mo-MGD) cofactor.</text>
</comment>
<evidence type="ECO:0000256" key="1">
    <source>
        <dbReference type="ARBA" id="ARBA00022490"/>
    </source>
</evidence>
<dbReference type="EC" id="2.7.7.77" evidence="8"/>
<dbReference type="Gene3D" id="3.90.550.10">
    <property type="entry name" value="Spore Coat Polysaccharide Biosynthesis Protein SpsA, Chain A"/>
    <property type="match status" value="1"/>
</dbReference>
<comment type="subcellular location">
    <subcellularLocation>
        <location evidence="8">Cytoplasm</location>
    </subcellularLocation>
</comment>
<dbReference type="NCBIfam" id="NF002741">
    <property type="entry name" value="PRK02726.1"/>
    <property type="match status" value="1"/>
</dbReference>
<feature type="binding site" evidence="8">
    <location>
        <position position="103"/>
    </location>
    <ligand>
        <name>Mg(2+)</name>
        <dbReference type="ChEBI" id="CHEBI:18420"/>
    </ligand>
</feature>
<organism evidence="10 11">
    <name type="scientific">Roseofilum capinflatum BLCC-M114</name>
    <dbReference type="NCBI Taxonomy" id="3022440"/>
    <lineage>
        <taxon>Bacteria</taxon>
        <taxon>Bacillati</taxon>
        <taxon>Cyanobacteriota</taxon>
        <taxon>Cyanophyceae</taxon>
        <taxon>Desertifilales</taxon>
        <taxon>Desertifilaceae</taxon>
        <taxon>Roseofilum</taxon>
        <taxon>Roseofilum capinflatum</taxon>
    </lineage>
</organism>
<comment type="cofactor">
    <cofactor evidence="8">
        <name>Mg(2+)</name>
        <dbReference type="ChEBI" id="CHEBI:18420"/>
    </cofactor>
</comment>
<keyword evidence="3 8" id="KW-0479">Metal-binding</keyword>
<dbReference type="GO" id="GO:0061603">
    <property type="term" value="F:molybdenum cofactor guanylyltransferase activity"/>
    <property type="evidence" value="ECO:0007669"/>
    <property type="project" value="UniProtKB-EC"/>
</dbReference>
<keyword evidence="2 8" id="KW-0808">Transferase</keyword>
<keyword evidence="7 8" id="KW-0501">Molybdenum cofactor biosynthesis</keyword>
<comment type="caution">
    <text evidence="8">Lacks conserved residue(s) required for the propagation of feature annotation.</text>
</comment>
<evidence type="ECO:0000259" key="9">
    <source>
        <dbReference type="Pfam" id="PF12804"/>
    </source>
</evidence>
<evidence type="ECO:0000256" key="4">
    <source>
        <dbReference type="ARBA" id="ARBA00022741"/>
    </source>
</evidence>
<keyword evidence="10" id="KW-0548">Nucleotidyltransferase</keyword>
<evidence type="ECO:0000313" key="10">
    <source>
        <dbReference type="EMBL" id="MDJ1172995.1"/>
    </source>
</evidence>
<dbReference type="PANTHER" id="PTHR19136">
    <property type="entry name" value="MOLYBDENUM COFACTOR GUANYLYLTRANSFERASE"/>
    <property type="match status" value="1"/>
</dbReference>
<keyword evidence="6 8" id="KW-0342">GTP-binding</keyword>
<dbReference type="HAMAP" id="MF_00316">
    <property type="entry name" value="MobA"/>
    <property type="match status" value="1"/>
</dbReference>
<comment type="catalytic activity">
    <reaction evidence="8">
        <text>Mo-molybdopterin + GTP + H(+) = Mo-molybdopterin guanine dinucleotide + diphosphate</text>
        <dbReference type="Rhea" id="RHEA:34243"/>
        <dbReference type="ChEBI" id="CHEBI:15378"/>
        <dbReference type="ChEBI" id="CHEBI:33019"/>
        <dbReference type="ChEBI" id="CHEBI:37565"/>
        <dbReference type="ChEBI" id="CHEBI:71302"/>
        <dbReference type="ChEBI" id="CHEBI:71310"/>
        <dbReference type="EC" id="2.7.7.77"/>
    </reaction>
</comment>
<keyword evidence="5 8" id="KW-0460">Magnesium</keyword>
<dbReference type="RefSeq" id="WP_283765371.1">
    <property type="nucleotide sequence ID" value="NZ_JAQOSO010000010.1"/>
</dbReference>
<dbReference type="InterPro" id="IPR025877">
    <property type="entry name" value="MobA-like_NTP_Trfase"/>
</dbReference>
<dbReference type="SUPFAM" id="SSF53448">
    <property type="entry name" value="Nucleotide-diphospho-sugar transferases"/>
    <property type="match status" value="1"/>
</dbReference>
<comment type="domain">
    <text evidence="8">The N-terminal domain determines nucleotide recognition and specific binding, while the C-terminal domain determines the specific binding to the target protein.</text>
</comment>
<feature type="binding site" evidence="8">
    <location>
        <begin position="14"/>
        <end position="16"/>
    </location>
    <ligand>
        <name>GTP</name>
        <dbReference type="ChEBI" id="CHEBI:37565"/>
    </ligand>
</feature>
<dbReference type="Proteomes" id="UP001235849">
    <property type="component" value="Unassembled WGS sequence"/>
</dbReference>
<comment type="similarity">
    <text evidence="8">Belongs to the MobA family.</text>
</comment>
<dbReference type="CDD" id="cd02503">
    <property type="entry name" value="MobA"/>
    <property type="match status" value="1"/>
</dbReference>
<name>A0ABT7B1F8_9CYAN</name>
<evidence type="ECO:0000256" key="6">
    <source>
        <dbReference type="ARBA" id="ARBA00023134"/>
    </source>
</evidence>
<keyword evidence="1 8" id="KW-0963">Cytoplasm</keyword>
<dbReference type="InterPro" id="IPR029044">
    <property type="entry name" value="Nucleotide-diphossugar_trans"/>
</dbReference>
<reference evidence="10 11" key="1">
    <citation type="submission" date="2023-01" db="EMBL/GenBank/DDBJ databases">
        <title>Novel diversity within Roseofilum (Cyanobacteria; Desertifilaceae) from marine benthic mats with descriptions of four novel species.</title>
        <authorList>
            <person name="Wang Y."/>
            <person name="Berthold D.E."/>
            <person name="Hu J."/>
            <person name="Lefler F.W."/>
            <person name="Laughinghouse H.D. IV."/>
        </authorList>
    </citation>
    <scope>NUCLEOTIDE SEQUENCE [LARGE SCALE GENOMIC DNA]</scope>
    <source>
        <strain evidence="10 11">BLCC-M114</strain>
    </source>
</reference>
<protein>
    <recommendedName>
        <fullName evidence="8">Probable molybdenum cofactor guanylyltransferase</fullName>
        <shortName evidence="8">MoCo guanylyltransferase</shortName>
        <ecNumber evidence="8">2.7.7.77</ecNumber>
    </recommendedName>
    <alternativeName>
        <fullName evidence="8">GTP:molybdopterin guanylyltransferase</fullName>
    </alternativeName>
    <alternativeName>
        <fullName evidence="8">Mo-MPT guanylyltransferase</fullName>
    </alternativeName>
    <alternativeName>
        <fullName evidence="8">Molybdopterin guanylyltransferase</fullName>
    </alternativeName>
    <alternativeName>
        <fullName evidence="8">Molybdopterin-guanine dinucleotide synthase</fullName>
        <shortName evidence="8">MGD synthase</shortName>
    </alternativeName>
</protein>
<proteinExistence type="inferred from homology"/>
<evidence type="ECO:0000256" key="7">
    <source>
        <dbReference type="ARBA" id="ARBA00023150"/>
    </source>
</evidence>
<comment type="caution">
    <text evidence="10">The sequence shown here is derived from an EMBL/GenBank/DDBJ whole genome shotgun (WGS) entry which is preliminary data.</text>
</comment>
<evidence type="ECO:0000256" key="2">
    <source>
        <dbReference type="ARBA" id="ARBA00022679"/>
    </source>
</evidence>